<evidence type="ECO:0000313" key="2">
    <source>
        <dbReference type="Proteomes" id="UP000095284"/>
    </source>
</evidence>
<dbReference type="Proteomes" id="UP000095284">
    <property type="component" value="Unplaced"/>
</dbReference>
<evidence type="ECO:0000256" key="1">
    <source>
        <dbReference type="SAM" id="MobiDB-lite"/>
    </source>
</evidence>
<accession>A0A1I7SPP9</accession>
<dbReference type="WBParaSite" id="BXY_1504200.1">
    <property type="protein sequence ID" value="BXY_1504200.1"/>
    <property type="gene ID" value="BXY_1504200"/>
</dbReference>
<sequence length="41" mass="4118">AGPGDWAGPGLSRFEKAQGRPDRFGPSAGPRLSARPGPEGG</sequence>
<organism evidence="2 3">
    <name type="scientific">Bursaphelenchus xylophilus</name>
    <name type="common">Pinewood nematode worm</name>
    <name type="synonym">Aphelenchoides xylophilus</name>
    <dbReference type="NCBI Taxonomy" id="6326"/>
    <lineage>
        <taxon>Eukaryota</taxon>
        <taxon>Metazoa</taxon>
        <taxon>Ecdysozoa</taxon>
        <taxon>Nematoda</taxon>
        <taxon>Chromadorea</taxon>
        <taxon>Rhabditida</taxon>
        <taxon>Tylenchina</taxon>
        <taxon>Tylenchomorpha</taxon>
        <taxon>Aphelenchoidea</taxon>
        <taxon>Aphelenchoididae</taxon>
        <taxon>Bursaphelenchus</taxon>
    </lineage>
</organism>
<protein>
    <submittedName>
        <fullName evidence="3">RNA-binding protein</fullName>
    </submittedName>
</protein>
<feature type="region of interest" description="Disordered" evidence="1">
    <location>
        <begin position="1"/>
        <end position="41"/>
    </location>
</feature>
<dbReference type="AlphaFoldDB" id="A0A1I7SPP9"/>
<reference evidence="3" key="1">
    <citation type="submission" date="2016-11" db="UniProtKB">
        <authorList>
            <consortium name="WormBaseParasite"/>
        </authorList>
    </citation>
    <scope>IDENTIFICATION</scope>
</reference>
<evidence type="ECO:0000313" key="3">
    <source>
        <dbReference type="WBParaSite" id="BXY_1504200.1"/>
    </source>
</evidence>
<name>A0A1I7SPP9_BURXY</name>
<proteinExistence type="predicted"/>
<feature type="compositionally biased region" description="Basic and acidic residues" evidence="1">
    <location>
        <begin position="13"/>
        <end position="23"/>
    </location>
</feature>